<keyword evidence="3" id="KW-0238">DNA-binding</keyword>
<keyword evidence="1" id="KW-0805">Transcription regulation</keyword>
<keyword evidence="4" id="KW-0804">Transcription</keyword>
<dbReference type="InterPro" id="IPR014284">
    <property type="entry name" value="RNA_pol_sigma-70_dom"/>
</dbReference>
<dbReference type="RefSeq" id="WP_253059580.1">
    <property type="nucleotide sequence ID" value="NZ_JAMXWM010000004.1"/>
</dbReference>
<evidence type="ECO:0000313" key="7">
    <source>
        <dbReference type="Proteomes" id="UP001597399"/>
    </source>
</evidence>
<evidence type="ECO:0000256" key="2">
    <source>
        <dbReference type="ARBA" id="ARBA00023082"/>
    </source>
</evidence>
<gene>
    <name evidence="6" type="ORF">ACFSUE_02230</name>
</gene>
<dbReference type="SUPFAM" id="SSF88659">
    <property type="entry name" value="Sigma3 and sigma4 domains of RNA polymerase sigma factors"/>
    <property type="match status" value="1"/>
</dbReference>
<evidence type="ECO:0000256" key="4">
    <source>
        <dbReference type="ARBA" id="ARBA00023163"/>
    </source>
</evidence>
<evidence type="ECO:0000256" key="5">
    <source>
        <dbReference type="SAM" id="Coils"/>
    </source>
</evidence>
<proteinExistence type="predicted"/>
<feature type="coiled-coil region" evidence="5">
    <location>
        <begin position="288"/>
        <end position="350"/>
    </location>
</feature>
<dbReference type="Gene3D" id="1.20.120.1810">
    <property type="match status" value="1"/>
</dbReference>
<keyword evidence="2" id="KW-0731">Sigma factor</keyword>
<dbReference type="NCBIfam" id="TIGR02937">
    <property type="entry name" value="sigma70-ECF"/>
    <property type="match status" value="1"/>
</dbReference>
<dbReference type="PANTHER" id="PTHR30385">
    <property type="entry name" value="SIGMA FACTOR F FLAGELLAR"/>
    <property type="match status" value="1"/>
</dbReference>
<evidence type="ECO:0000313" key="6">
    <source>
        <dbReference type="EMBL" id="MFD2692463.1"/>
    </source>
</evidence>
<reference evidence="7" key="1">
    <citation type="journal article" date="2019" name="Int. J. Syst. Evol. Microbiol.">
        <title>The Global Catalogue of Microorganisms (GCM) 10K type strain sequencing project: providing services to taxonomists for standard genome sequencing and annotation.</title>
        <authorList>
            <consortium name="The Broad Institute Genomics Platform"/>
            <consortium name="The Broad Institute Genome Sequencing Center for Infectious Disease"/>
            <person name="Wu L."/>
            <person name="Ma J."/>
        </authorList>
    </citation>
    <scope>NUCLEOTIDE SEQUENCE [LARGE SCALE GENOMIC DNA]</scope>
    <source>
        <strain evidence="7">TISTR 2466</strain>
    </source>
</reference>
<dbReference type="SUPFAM" id="SSF88946">
    <property type="entry name" value="Sigma2 domain of RNA polymerase sigma factors"/>
    <property type="match status" value="1"/>
</dbReference>
<organism evidence="6 7">
    <name type="scientific">Sporolactobacillus shoreicorticis</name>
    <dbReference type="NCBI Taxonomy" id="1923877"/>
    <lineage>
        <taxon>Bacteria</taxon>
        <taxon>Bacillati</taxon>
        <taxon>Bacillota</taxon>
        <taxon>Bacilli</taxon>
        <taxon>Bacillales</taxon>
        <taxon>Sporolactobacillaceae</taxon>
        <taxon>Sporolactobacillus</taxon>
    </lineage>
</organism>
<protein>
    <submittedName>
        <fullName evidence="6">Sigma-70 family RNA polymerase sigma factor</fullName>
    </submittedName>
</protein>
<name>A0ABW5RY93_9BACL</name>
<sequence length="387" mass="44480">MNRDDRTLELIRQYQSGIDTRNEIIELNMSLAHFFTKKFKPIDMEYADALSITMAAFSQAIEKFDLSRETKFSTYAGLQVRATFSHIYRANQAKKRQGIVVSLDAPICESEGSTLTLLDTLAAPDQDHLLKDEALRLTKRVLNQFKDKYKRIILAHLNDVGTQLEIGKQHGISQIRVSRILAKFYAALKQEAERMGYREKEEATMARPLMSIDQYKDFVFSGLTLDGMADKLGVNKKSLYNWRCKNKTKIAPFEDKLTENIKKMNAPSSAQKKADPWKKEKADYLKSIQNQADTITHLEKRVKNLEAEKLDALEQLKDAKSKLQSLNDTADDLETKIAKITDEKKDIESQLMYTGQDRDKYFNLYQQSNRQLQALEAYVLTILEPAK</sequence>
<dbReference type="Proteomes" id="UP001597399">
    <property type="component" value="Unassembled WGS sequence"/>
</dbReference>
<evidence type="ECO:0000256" key="3">
    <source>
        <dbReference type="ARBA" id="ARBA00023125"/>
    </source>
</evidence>
<dbReference type="EMBL" id="JBHUMQ010000003">
    <property type="protein sequence ID" value="MFD2692463.1"/>
    <property type="molecule type" value="Genomic_DNA"/>
</dbReference>
<keyword evidence="5" id="KW-0175">Coiled coil</keyword>
<dbReference type="InterPro" id="IPR013325">
    <property type="entry name" value="RNA_pol_sigma_r2"/>
</dbReference>
<comment type="caution">
    <text evidence="6">The sequence shown here is derived from an EMBL/GenBank/DDBJ whole genome shotgun (WGS) entry which is preliminary data.</text>
</comment>
<keyword evidence="7" id="KW-1185">Reference proteome</keyword>
<dbReference type="InterPro" id="IPR013324">
    <property type="entry name" value="RNA_pol_sigma_r3/r4-like"/>
</dbReference>
<evidence type="ECO:0000256" key="1">
    <source>
        <dbReference type="ARBA" id="ARBA00023015"/>
    </source>
</evidence>
<accession>A0ABW5RY93</accession>